<dbReference type="EMBL" id="JADWDC010000005">
    <property type="protein sequence ID" value="MCC0175992.1"/>
    <property type="molecule type" value="Genomic_DNA"/>
</dbReference>
<sequence>MFFLTVLFLSINAFYSTSIIAQTTDTSKEPIESSINNFKSIEIFCTTNLTPTEIKKVLPDFKIDSKTSKQTNPQESLNAASPTTFCPQKIITLKPSNKALIAEEELQEVARQITKIYIDKGYINSRAIPIIDNPGNIARIVVDEGKVDVVVEGTKRLQNYVRSRLELATNPLNTKKLEDQLRLLKDDPLFNNIEATLQPGKVKNQTQLKVTVTEATRISGSVGFDNFSPPSVGGERFGMGLAYRNLTGLGDEISVGYSPRLENFATYGLDFGYRVPINAMNGTIQANIGINRNEVIQGELEQLDIQGESERYSLTYRQPVVRTPVIESAISVGFDYQDGQTFTFQGATPFGFGPDEDGVSRTSVFHLGYEYTKRDTAGAWGWRSRLRWGTGLFGATENDSPIPDGKFISFLTQLQRLQVINNSNFLIFQADLQATPNTLLPSEQFSIGGGQSVRGYRQNVRSGDQGIRFSVEDRLTVARNSNGDSVFVIAPFADLAYVWQTIGNPNQIPDGQFIAGAGLGLLLQPIENLNMRLDYAPPLIDLSDRGDDIQDDGWHFSAGYSF</sequence>
<keyword evidence="1" id="KW-0732">Signal</keyword>
<proteinExistence type="predicted"/>
<feature type="chain" id="PRO_5036878380" evidence="1">
    <location>
        <begin position="22"/>
        <end position="562"/>
    </location>
</feature>
<dbReference type="RefSeq" id="WP_229639027.1">
    <property type="nucleotide sequence ID" value="NZ_JADWDC010000005.1"/>
</dbReference>
<dbReference type="PANTHER" id="PTHR34597:SF3">
    <property type="entry name" value="OUTER MEMBRANE TRANSPORTER CDIB"/>
    <property type="match status" value="1"/>
</dbReference>
<dbReference type="Gene3D" id="2.40.160.50">
    <property type="entry name" value="membrane protein fhac: a member of the omp85/tpsb transporter family"/>
    <property type="match status" value="1"/>
</dbReference>
<evidence type="ECO:0000256" key="1">
    <source>
        <dbReference type="SAM" id="SignalP"/>
    </source>
</evidence>
<feature type="signal peptide" evidence="1">
    <location>
        <begin position="1"/>
        <end position="21"/>
    </location>
</feature>
<keyword evidence="4" id="KW-1185">Reference proteome</keyword>
<evidence type="ECO:0000313" key="3">
    <source>
        <dbReference type="EMBL" id="MCC0175992.1"/>
    </source>
</evidence>
<accession>A0A964FEK1</accession>
<reference evidence="3" key="1">
    <citation type="journal article" date="2021" name="Antonie Van Leeuwenhoek">
        <title>Draft genome and description of Waterburya agarophytonicola gen. nov. sp. nov. (Pleurocapsales, Cyanobacteria): a seaweed symbiont.</title>
        <authorList>
            <person name="Bonthond G."/>
            <person name="Shalygin S."/>
            <person name="Bayer T."/>
            <person name="Weinberger F."/>
        </authorList>
    </citation>
    <scope>NUCLEOTIDE SEQUENCE</scope>
    <source>
        <strain evidence="3">KI4</strain>
    </source>
</reference>
<dbReference type="GO" id="GO:0008320">
    <property type="term" value="F:protein transmembrane transporter activity"/>
    <property type="evidence" value="ECO:0007669"/>
    <property type="project" value="TreeGrafter"/>
</dbReference>
<dbReference type="InterPro" id="IPR051544">
    <property type="entry name" value="TPS_OM_transporter"/>
</dbReference>
<dbReference type="PANTHER" id="PTHR34597">
    <property type="entry name" value="SLR1661 PROTEIN"/>
    <property type="match status" value="1"/>
</dbReference>
<organism evidence="3 4">
    <name type="scientific">Waterburya agarophytonicola KI4</name>
    <dbReference type="NCBI Taxonomy" id="2874699"/>
    <lineage>
        <taxon>Bacteria</taxon>
        <taxon>Bacillati</taxon>
        <taxon>Cyanobacteriota</taxon>
        <taxon>Cyanophyceae</taxon>
        <taxon>Pleurocapsales</taxon>
        <taxon>Hyellaceae</taxon>
        <taxon>Waterburya</taxon>
        <taxon>Waterburya agarophytonicola</taxon>
    </lineage>
</organism>
<dbReference type="Gene3D" id="3.10.20.310">
    <property type="entry name" value="membrane protein fhac"/>
    <property type="match status" value="1"/>
</dbReference>
<name>A0A964FEK1_9CYAN</name>
<dbReference type="Proteomes" id="UP000729733">
    <property type="component" value="Unassembled WGS sequence"/>
</dbReference>
<evidence type="ECO:0000313" key="4">
    <source>
        <dbReference type="Proteomes" id="UP000729733"/>
    </source>
</evidence>
<evidence type="ECO:0000259" key="2">
    <source>
        <dbReference type="Pfam" id="PF03865"/>
    </source>
</evidence>
<dbReference type="GO" id="GO:0098046">
    <property type="term" value="C:type V protein secretion system complex"/>
    <property type="evidence" value="ECO:0007669"/>
    <property type="project" value="TreeGrafter"/>
</dbReference>
<gene>
    <name evidence="3" type="ORF">I4641_03225</name>
</gene>
<feature type="domain" description="Haemolysin activator HlyB C-terminal" evidence="2">
    <location>
        <begin position="205"/>
        <end position="521"/>
    </location>
</feature>
<dbReference type="InterPro" id="IPR005565">
    <property type="entry name" value="Hemolysn_activator_HlyB_C"/>
</dbReference>
<dbReference type="AlphaFoldDB" id="A0A964FEK1"/>
<comment type="caution">
    <text evidence="3">The sequence shown here is derived from an EMBL/GenBank/DDBJ whole genome shotgun (WGS) entry which is preliminary data.</text>
</comment>
<dbReference type="GO" id="GO:0046819">
    <property type="term" value="P:protein secretion by the type V secretion system"/>
    <property type="evidence" value="ECO:0007669"/>
    <property type="project" value="TreeGrafter"/>
</dbReference>
<protein>
    <submittedName>
        <fullName evidence="3">ShlB/FhaC/HecB family hemolysin secretion/activation protein</fullName>
    </submittedName>
</protein>
<dbReference type="Pfam" id="PF03865">
    <property type="entry name" value="ShlB"/>
    <property type="match status" value="1"/>
</dbReference>